<evidence type="ECO:0000313" key="3">
    <source>
        <dbReference type="Proteomes" id="UP001552521"/>
    </source>
</evidence>
<name>A0ABV3I4G8_9ACTN</name>
<protein>
    <recommendedName>
        <fullName evidence="4">Transcription termination factor Rho</fullName>
    </recommendedName>
</protein>
<dbReference type="EMBL" id="JBFAQK010000095">
    <property type="protein sequence ID" value="MEV4685709.1"/>
    <property type="molecule type" value="Genomic_DNA"/>
</dbReference>
<proteinExistence type="predicted"/>
<keyword evidence="3" id="KW-1185">Reference proteome</keyword>
<accession>A0ABV3I4G8</accession>
<evidence type="ECO:0000313" key="2">
    <source>
        <dbReference type="EMBL" id="MEV4685709.1"/>
    </source>
</evidence>
<reference evidence="2 3" key="1">
    <citation type="submission" date="2024-06" db="EMBL/GenBank/DDBJ databases">
        <title>The Natural Products Discovery Center: Release of the First 8490 Sequenced Strains for Exploring Actinobacteria Biosynthetic Diversity.</title>
        <authorList>
            <person name="Kalkreuter E."/>
            <person name="Kautsar S.A."/>
            <person name="Yang D."/>
            <person name="Bader C.D."/>
            <person name="Teijaro C.N."/>
            <person name="Fluegel L."/>
            <person name="Davis C.M."/>
            <person name="Simpson J.R."/>
            <person name="Lauterbach L."/>
            <person name="Steele A.D."/>
            <person name="Gui C."/>
            <person name="Meng S."/>
            <person name="Li G."/>
            <person name="Viehrig K."/>
            <person name="Ye F."/>
            <person name="Su P."/>
            <person name="Kiefer A.F."/>
            <person name="Nichols A."/>
            <person name="Cepeda A.J."/>
            <person name="Yan W."/>
            <person name="Fan B."/>
            <person name="Jiang Y."/>
            <person name="Adhikari A."/>
            <person name="Zheng C.-J."/>
            <person name="Schuster L."/>
            <person name="Cowan T.M."/>
            <person name="Smanski M.J."/>
            <person name="Chevrette M.G."/>
            <person name="De Carvalho L.P.S."/>
            <person name="Shen B."/>
        </authorList>
    </citation>
    <scope>NUCLEOTIDE SEQUENCE [LARGE SCALE GENOMIC DNA]</scope>
    <source>
        <strain evidence="2 3">NPDC049344</strain>
    </source>
</reference>
<dbReference type="Proteomes" id="UP001552521">
    <property type="component" value="Unassembled WGS sequence"/>
</dbReference>
<comment type="caution">
    <text evidence="2">The sequence shown here is derived from an EMBL/GenBank/DDBJ whole genome shotgun (WGS) entry which is preliminary data.</text>
</comment>
<sequence>MTVPEENRPKTRTTDEVVTEKSAAAEESATDAEQGRNTAQEERRPSGSTMREALDEAGVKPEDYER</sequence>
<gene>
    <name evidence="2" type="ORF">AB0K36_33630</name>
</gene>
<feature type="compositionally biased region" description="Basic and acidic residues" evidence="1">
    <location>
        <begin position="52"/>
        <end position="66"/>
    </location>
</feature>
<evidence type="ECO:0000256" key="1">
    <source>
        <dbReference type="SAM" id="MobiDB-lite"/>
    </source>
</evidence>
<evidence type="ECO:0008006" key="4">
    <source>
        <dbReference type="Google" id="ProtNLM"/>
    </source>
</evidence>
<organism evidence="2 3">
    <name type="scientific">Streptomyces kurssanovii</name>
    <dbReference type="NCBI Taxonomy" id="67312"/>
    <lineage>
        <taxon>Bacteria</taxon>
        <taxon>Bacillati</taxon>
        <taxon>Actinomycetota</taxon>
        <taxon>Actinomycetes</taxon>
        <taxon>Kitasatosporales</taxon>
        <taxon>Streptomycetaceae</taxon>
        <taxon>Streptomyces</taxon>
    </lineage>
</organism>
<feature type="compositionally biased region" description="Basic and acidic residues" evidence="1">
    <location>
        <begin position="1"/>
        <end position="19"/>
    </location>
</feature>
<dbReference type="RefSeq" id="WP_364601450.1">
    <property type="nucleotide sequence ID" value="NZ_JBFAQK010000095.1"/>
</dbReference>
<feature type="region of interest" description="Disordered" evidence="1">
    <location>
        <begin position="1"/>
        <end position="66"/>
    </location>
</feature>